<dbReference type="GO" id="GO:0005576">
    <property type="term" value="C:extracellular region"/>
    <property type="evidence" value="ECO:0007669"/>
    <property type="project" value="UniProtKB-SubCell"/>
</dbReference>
<evidence type="ECO:0000256" key="7">
    <source>
        <dbReference type="ARBA" id="ARBA00023180"/>
    </source>
</evidence>
<dbReference type="PROSITE" id="PS01187">
    <property type="entry name" value="EGF_CA"/>
    <property type="match status" value="1"/>
</dbReference>
<dbReference type="PANTHER" id="PTHR24039">
    <property type="entry name" value="FIBRILLIN-RELATED"/>
    <property type="match status" value="1"/>
</dbReference>
<evidence type="ECO:0000256" key="3">
    <source>
        <dbReference type="ARBA" id="ARBA00022536"/>
    </source>
</evidence>
<comment type="caution">
    <text evidence="9">The sequence shown here is derived from an EMBL/GenBank/DDBJ whole genome shotgun (WGS) entry which is preliminary data.</text>
</comment>
<dbReference type="GO" id="GO:0005509">
    <property type="term" value="F:calcium ion binding"/>
    <property type="evidence" value="ECO:0007669"/>
    <property type="project" value="InterPro"/>
</dbReference>
<accession>A0AAE0Z8N0</accession>
<evidence type="ECO:0000259" key="8">
    <source>
        <dbReference type="SMART" id="SM00179"/>
    </source>
</evidence>
<proteinExistence type="predicted"/>
<comment type="subcellular location">
    <subcellularLocation>
        <location evidence="1">Secreted</location>
    </subcellularLocation>
</comment>
<evidence type="ECO:0000256" key="5">
    <source>
        <dbReference type="ARBA" id="ARBA00022737"/>
    </source>
</evidence>
<dbReference type="Proteomes" id="UP001283361">
    <property type="component" value="Unassembled WGS sequence"/>
</dbReference>
<dbReference type="InterPro" id="IPR049883">
    <property type="entry name" value="NOTCH1_EGF-like"/>
</dbReference>
<evidence type="ECO:0000313" key="10">
    <source>
        <dbReference type="Proteomes" id="UP001283361"/>
    </source>
</evidence>
<dbReference type="Gene3D" id="2.10.25.10">
    <property type="entry name" value="Laminin"/>
    <property type="match status" value="1"/>
</dbReference>
<dbReference type="InterPro" id="IPR018097">
    <property type="entry name" value="EGF_Ca-bd_CS"/>
</dbReference>
<dbReference type="EMBL" id="JAWDGP010004367">
    <property type="protein sequence ID" value="KAK3764873.1"/>
    <property type="molecule type" value="Genomic_DNA"/>
</dbReference>
<dbReference type="SUPFAM" id="SSF57196">
    <property type="entry name" value="EGF/Laminin"/>
    <property type="match status" value="1"/>
</dbReference>
<name>A0AAE0Z8N0_9GAST</name>
<dbReference type="InterPro" id="IPR001881">
    <property type="entry name" value="EGF-like_Ca-bd_dom"/>
</dbReference>
<dbReference type="Pfam" id="PF07645">
    <property type="entry name" value="EGF_CA"/>
    <property type="match status" value="1"/>
</dbReference>
<keyword evidence="10" id="KW-1185">Reference proteome</keyword>
<keyword evidence="4" id="KW-0732">Signal</keyword>
<feature type="domain" description="EGF-like calcium-binding" evidence="8">
    <location>
        <begin position="5"/>
        <end position="47"/>
    </location>
</feature>
<keyword evidence="5" id="KW-0677">Repeat</keyword>
<keyword evidence="6" id="KW-1015">Disulfide bond</keyword>
<protein>
    <recommendedName>
        <fullName evidence="8">EGF-like calcium-binding domain-containing protein</fullName>
    </recommendedName>
</protein>
<keyword evidence="3" id="KW-0245">EGF-like domain</keyword>
<keyword evidence="2" id="KW-0964">Secreted</keyword>
<dbReference type="AlphaFoldDB" id="A0AAE0Z8N0"/>
<reference evidence="9" key="1">
    <citation type="journal article" date="2023" name="G3 (Bethesda)">
        <title>A reference genome for the long-term kleptoplast-retaining sea slug Elysia crispata morphotype clarki.</title>
        <authorList>
            <person name="Eastman K.E."/>
            <person name="Pendleton A.L."/>
            <person name="Shaikh M.A."/>
            <person name="Suttiyut T."/>
            <person name="Ogas R."/>
            <person name="Tomko P."/>
            <person name="Gavelis G."/>
            <person name="Widhalm J.R."/>
            <person name="Wisecaver J.H."/>
        </authorList>
    </citation>
    <scope>NUCLEOTIDE SEQUENCE</scope>
    <source>
        <strain evidence="9">ECLA1</strain>
    </source>
</reference>
<sequence length="118" mass="12697">MSCSDIDECDENKHSCRTKSFCINVPGSYQCSGCTIGYHLDNISHCIDVNECEDKSDDCYNSVCENKIKTSVLTIPTTAAAIAAIVKTRLDLFGVDANADTLGVTRTGLFVMVGSTLC</sequence>
<gene>
    <name evidence="9" type="ORF">RRG08_047491</name>
</gene>
<keyword evidence="7" id="KW-0325">Glycoprotein</keyword>
<evidence type="ECO:0000256" key="4">
    <source>
        <dbReference type="ARBA" id="ARBA00022729"/>
    </source>
</evidence>
<organism evidence="9 10">
    <name type="scientific">Elysia crispata</name>
    <name type="common">lettuce slug</name>
    <dbReference type="NCBI Taxonomy" id="231223"/>
    <lineage>
        <taxon>Eukaryota</taxon>
        <taxon>Metazoa</taxon>
        <taxon>Spiralia</taxon>
        <taxon>Lophotrochozoa</taxon>
        <taxon>Mollusca</taxon>
        <taxon>Gastropoda</taxon>
        <taxon>Heterobranchia</taxon>
        <taxon>Euthyneura</taxon>
        <taxon>Panpulmonata</taxon>
        <taxon>Sacoglossa</taxon>
        <taxon>Placobranchoidea</taxon>
        <taxon>Plakobranchidae</taxon>
        <taxon>Elysia</taxon>
    </lineage>
</organism>
<evidence type="ECO:0000256" key="6">
    <source>
        <dbReference type="ARBA" id="ARBA00023157"/>
    </source>
</evidence>
<dbReference type="CDD" id="cd00054">
    <property type="entry name" value="EGF_CA"/>
    <property type="match status" value="1"/>
</dbReference>
<dbReference type="SMART" id="SM00179">
    <property type="entry name" value="EGF_CA"/>
    <property type="match status" value="1"/>
</dbReference>
<dbReference type="FunFam" id="2.10.25.10:FF:000014">
    <property type="entry name" value="Latent-transforming growth factor beta-binding protein 3"/>
    <property type="match status" value="1"/>
</dbReference>
<evidence type="ECO:0000256" key="1">
    <source>
        <dbReference type="ARBA" id="ARBA00004613"/>
    </source>
</evidence>
<evidence type="ECO:0000256" key="2">
    <source>
        <dbReference type="ARBA" id="ARBA00022525"/>
    </source>
</evidence>
<evidence type="ECO:0000313" key="9">
    <source>
        <dbReference type="EMBL" id="KAK3764873.1"/>
    </source>
</evidence>
<dbReference type="PANTHER" id="PTHR24039:SF58">
    <property type="entry name" value="EGF-LIKE DOMAIN-CONTAINING PROTEIN"/>
    <property type="match status" value="1"/>
</dbReference>